<keyword evidence="3" id="KW-1185">Reference proteome</keyword>
<protein>
    <submittedName>
        <fullName evidence="2">Uncharacterized protein</fullName>
    </submittedName>
</protein>
<reference evidence="2" key="2">
    <citation type="submission" date="2015-06" db="UniProtKB">
        <authorList>
            <consortium name="EnsemblPlants"/>
        </authorList>
    </citation>
    <scope>IDENTIFICATION</scope>
</reference>
<dbReference type="EnsemblPlants" id="ORUFI11G20200.1">
    <property type="protein sequence ID" value="ORUFI11G20200.1"/>
    <property type="gene ID" value="ORUFI11G20200"/>
</dbReference>
<feature type="region of interest" description="Disordered" evidence="1">
    <location>
        <begin position="21"/>
        <end position="47"/>
    </location>
</feature>
<feature type="region of interest" description="Disordered" evidence="1">
    <location>
        <begin position="61"/>
        <end position="85"/>
    </location>
</feature>
<dbReference type="AlphaFoldDB" id="A0A0E0RAI7"/>
<sequence length="108" mass="11422">MEEDEGMAFLGSYPLFPQCRRQAGGGGKRCARRRAVGGGRRCGSGRWPARRWGQRAVVARARGGGGRKGGGPRETARQRPAACRAVGPAGGDGLCARRRRLGGRQAGF</sequence>
<evidence type="ECO:0000313" key="3">
    <source>
        <dbReference type="Proteomes" id="UP000008022"/>
    </source>
</evidence>
<evidence type="ECO:0000313" key="2">
    <source>
        <dbReference type="EnsemblPlants" id="ORUFI11G20200.1"/>
    </source>
</evidence>
<evidence type="ECO:0000256" key="1">
    <source>
        <dbReference type="SAM" id="MobiDB-lite"/>
    </source>
</evidence>
<reference evidence="3" key="1">
    <citation type="submission" date="2013-06" db="EMBL/GenBank/DDBJ databases">
        <authorList>
            <person name="Zhao Q."/>
        </authorList>
    </citation>
    <scope>NUCLEOTIDE SEQUENCE</scope>
    <source>
        <strain evidence="3">cv. W1943</strain>
    </source>
</reference>
<proteinExistence type="predicted"/>
<accession>A0A0E0RAI7</accession>
<name>A0A0E0RAI7_ORYRU</name>
<dbReference type="HOGENOM" id="CLU_2201307_0_0_1"/>
<dbReference type="Gramene" id="ORUFI11G20200.1">
    <property type="protein sequence ID" value="ORUFI11G20200.1"/>
    <property type="gene ID" value="ORUFI11G20200"/>
</dbReference>
<organism evidence="2 3">
    <name type="scientific">Oryza rufipogon</name>
    <name type="common">Brownbeard rice</name>
    <name type="synonym">Asian wild rice</name>
    <dbReference type="NCBI Taxonomy" id="4529"/>
    <lineage>
        <taxon>Eukaryota</taxon>
        <taxon>Viridiplantae</taxon>
        <taxon>Streptophyta</taxon>
        <taxon>Embryophyta</taxon>
        <taxon>Tracheophyta</taxon>
        <taxon>Spermatophyta</taxon>
        <taxon>Magnoliopsida</taxon>
        <taxon>Liliopsida</taxon>
        <taxon>Poales</taxon>
        <taxon>Poaceae</taxon>
        <taxon>BOP clade</taxon>
        <taxon>Oryzoideae</taxon>
        <taxon>Oryzeae</taxon>
        <taxon>Oryzinae</taxon>
        <taxon>Oryza</taxon>
    </lineage>
</organism>
<dbReference type="Proteomes" id="UP000008022">
    <property type="component" value="Unassembled WGS sequence"/>
</dbReference>